<keyword evidence="8 12" id="KW-0378">Hydrolase</keyword>
<comment type="catalytic activity">
    <reaction evidence="1 12">
        <text>Cleavage of hydrophobic, N-terminal signal or leader sequences from secreted and periplasmic proteins.</text>
        <dbReference type="EC" id="3.4.21.89"/>
    </reaction>
</comment>
<evidence type="ECO:0000256" key="1">
    <source>
        <dbReference type="ARBA" id="ARBA00000677"/>
    </source>
</evidence>
<evidence type="ECO:0000256" key="6">
    <source>
        <dbReference type="ARBA" id="ARBA00022670"/>
    </source>
</evidence>
<evidence type="ECO:0000256" key="7">
    <source>
        <dbReference type="ARBA" id="ARBA00022692"/>
    </source>
</evidence>
<dbReference type="PROSITE" id="PS00760">
    <property type="entry name" value="SPASE_I_2"/>
    <property type="match status" value="1"/>
</dbReference>
<dbReference type="EC" id="3.4.21.89" evidence="4 12"/>
<feature type="domain" description="Peptidase S26" evidence="13">
    <location>
        <begin position="9"/>
        <end position="168"/>
    </location>
</feature>
<evidence type="ECO:0000256" key="2">
    <source>
        <dbReference type="ARBA" id="ARBA00004401"/>
    </source>
</evidence>
<evidence type="ECO:0000313" key="14">
    <source>
        <dbReference type="EMBL" id="SDC44610.1"/>
    </source>
</evidence>
<dbReference type="Pfam" id="PF10502">
    <property type="entry name" value="Peptidase_S26"/>
    <property type="match status" value="1"/>
</dbReference>
<dbReference type="GO" id="GO:0006465">
    <property type="term" value="P:signal peptide processing"/>
    <property type="evidence" value="ECO:0007669"/>
    <property type="project" value="InterPro"/>
</dbReference>
<dbReference type="EMBL" id="FMYI01000009">
    <property type="protein sequence ID" value="SDC44610.1"/>
    <property type="molecule type" value="Genomic_DNA"/>
</dbReference>
<protein>
    <recommendedName>
        <fullName evidence="4 12">Signal peptidase I</fullName>
        <ecNumber evidence="4 12">3.4.21.89</ecNumber>
    </recommendedName>
</protein>
<evidence type="ECO:0000256" key="10">
    <source>
        <dbReference type="ARBA" id="ARBA00023136"/>
    </source>
</evidence>
<keyword evidence="6 12" id="KW-0645">Protease</keyword>
<dbReference type="InterPro" id="IPR019533">
    <property type="entry name" value="Peptidase_S26"/>
</dbReference>
<organism evidence="14 15">
    <name type="scientific">Pelagirhabdus alkalitolerans</name>
    <dbReference type="NCBI Taxonomy" id="1612202"/>
    <lineage>
        <taxon>Bacteria</taxon>
        <taxon>Bacillati</taxon>
        <taxon>Bacillota</taxon>
        <taxon>Bacilli</taxon>
        <taxon>Bacillales</taxon>
        <taxon>Bacillaceae</taxon>
        <taxon>Pelagirhabdus</taxon>
    </lineage>
</organism>
<keyword evidence="15" id="KW-1185">Reference proteome</keyword>
<evidence type="ECO:0000313" key="15">
    <source>
        <dbReference type="Proteomes" id="UP000242949"/>
    </source>
</evidence>
<dbReference type="RefSeq" id="WP_245719451.1">
    <property type="nucleotide sequence ID" value="NZ_FMYI01000009.1"/>
</dbReference>
<evidence type="ECO:0000256" key="8">
    <source>
        <dbReference type="ARBA" id="ARBA00022801"/>
    </source>
</evidence>
<proteinExistence type="inferred from homology"/>
<dbReference type="NCBIfam" id="TIGR02227">
    <property type="entry name" value="sigpep_I_bact"/>
    <property type="match status" value="1"/>
</dbReference>
<gene>
    <name evidence="14" type="ORF">SAMN05421734_10914</name>
</gene>
<dbReference type="PANTHER" id="PTHR43390:SF1">
    <property type="entry name" value="CHLOROPLAST PROCESSING PEPTIDASE"/>
    <property type="match status" value="1"/>
</dbReference>
<dbReference type="AlphaFoldDB" id="A0A1G6LMY9"/>
<dbReference type="InterPro" id="IPR019757">
    <property type="entry name" value="Pept_S26A_signal_pept_1_Lys-AS"/>
</dbReference>
<evidence type="ECO:0000259" key="13">
    <source>
        <dbReference type="Pfam" id="PF10502"/>
    </source>
</evidence>
<accession>A0A1G6LMY9</accession>
<evidence type="ECO:0000256" key="5">
    <source>
        <dbReference type="ARBA" id="ARBA00022475"/>
    </source>
</evidence>
<keyword evidence="5" id="KW-1003">Cell membrane</keyword>
<reference evidence="15" key="1">
    <citation type="submission" date="2016-09" db="EMBL/GenBank/DDBJ databases">
        <authorList>
            <person name="Varghese N."/>
            <person name="Submissions S."/>
        </authorList>
    </citation>
    <scope>NUCLEOTIDE SEQUENCE [LARGE SCALE GENOMIC DNA]</scope>
    <source>
        <strain evidence="15">S5</strain>
    </source>
</reference>
<dbReference type="FunFam" id="2.10.109.10:FF:000008">
    <property type="entry name" value="Signal peptidase I"/>
    <property type="match status" value="1"/>
</dbReference>
<dbReference type="PANTHER" id="PTHR43390">
    <property type="entry name" value="SIGNAL PEPTIDASE I"/>
    <property type="match status" value="1"/>
</dbReference>
<evidence type="ECO:0000256" key="9">
    <source>
        <dbReference type="ARBA" id="ARBA00022989"/>
    </source>
</evidence>
<comment type="similarity">
    <text evidence="3 12">Belongs to the peptidase S26 family.</text>
</comment>
<dbReference type="STRING" id="1612202.SAMN05421734_10914"/>
<dbReference type="InterPro" id="IPR036286">
    <property type="entry name" value="LexA/Signal_pep-like_sf"/>
</dbReference>
<dbReference type="GO" id="GO:0005886">
    <property type="term" value="C:plasma membrane"/>
    <property type="evidence" value="ECO:0007669"/>
    <property type="project" value="UniProtKB-SubCell"/>
</dbReference>
<dbReference type="InterPro" id="IPR019758">
    <property type="entry name" value="Pept_S26A_signal_pept_1_CS"/>
</dbReference>
<evidence type="ECO:0000256" key="3">
    <source>
        <dbReference type="ARBA" id="ARBA00009370"/>
    </source>
</evidence>
<feature type="active site" evidence="11">
    <location>
        <position position="38"/>
    </location>
</feature>
<dbReference type="Gene3D" id="2.10.109.10">
    <property type="entry name" value="Umud Fragment, subunit A"/>
    <property type="match status" value="1"/>
</dbReference>
<dbReference type="InterPro" id="IPR000223">
    <property type="entry name" value="Pept_S26A_signal_pept_1"/>
</dbReference>
<evidence type="ECO:0000256" key="12">
    <source>
        <dbReference type="RuleBase" id="RU362042"/>
    </source>
</evidence>
<keyword evidence="10 12" id="KW-0472">Membrane</keyword>
<sequence length="179" mass="21099">MKDSVNYWHLLKVMSTVLILVLLMKVYVFSSFLVEGHSMEATLYDGNMILVNEMIYHYQDIDRFDVIVFKQNDEYYVKRIVGLPGDQVGYQEGALYVNGSRIDEPYLYSTYDAQYVLDFTLQDLTSEQVVPSHHVFVLGDNRTRSLDSRQLGFIPKHDIVGKVEYRYWPFSLFEFQIRH</sequence>
<dbReference type="SUPFAM" id="SSF51306">
    <property type="entry name" value="LexA/Signal peptidase"/>
    <property type="match status" value="1"/>
</dbReference>
<dbReference type="PRINTS" id="PR00727">
    <property type="entry name" value="LEADERPTASE"/>
</dbReference>
<feature type="transmembrane region" description="Helical" evidence="12">
    <location>
        <begin position="6"/>
        <end position="29"/>
    </location>
</feature>
<keyword evidence="9 12" id="KW-1133">Transmembrane helix</keyword>
<dbReference type="GO" id="GO:0004252">
    <property type="term" value="F:serine-type endopeptidase activity"/>
    <property type="evidence" value="ECO:0007669"/>
    <property type="project" value="InterPro"/>
</dbReference>
<evidence type="ECO:0000256" key="11">
    <source>
        <dbReference type="PIRSR" id="PIRSR600223-1"/>
    </source>
</evidence>
<comment type="subcellular location">
    <subcellularLocation>
        <location evidence="2">Cell membrane</location>
        <topology evidence="2">Single-pass type II membrane protein</topology>
    </subcellularLocation>
    <subcellularLocation>
        <location evidence="12">Membrane</location>
        <topology evidence="12">Single-pass type II membrane protein</topology>
    </subcellularLocation>
</comment>
<dbReference type="CDD" id="cd06530">
    <property type="entry name" value="S26_SPase_I"/>
    <property type="match status" value="1"/>
</dbReference>
<evidence type="ECO:0000256" key="4">
    <source>
        <dbReference type="ARBA" id="ARBA00013208"/>
    </source>
</evidence>
<feature type="active site" evidence="11">
    <location>
        <position position="78"/>
    </location>
</feature>
<dbReference type="Proteomes" id="UP000242949">
    <property type="component" value="Unassembled WGS sequence"/>
</dbReference>
<keyword evidence="7 12" id="KW-0812">Transmembrane</keyword>
<dbReference type="PROSITE" id="PS00761">
    <property type="entry name" value="SPASE_I_3"/>
    <property type="match status" value="1"/>
</dbReference>
<dbReference type="GO" id="GO:0009003">
    <property type="term" value="F:signal peptidase activity"/>
    <property type="evidence" value="ECO:0007669"/>
    <property type="project" value="UniProtKB-EC"/>
</dbReference>
<name>A0A1G6LMY9_9BACI</name>